<dbReference type="AlphaFoldDB" id="A0A953J9B1"/>
<dbReference type="Proteomes" id="UP000705867">
    <property type="component" value="Unassembled WGS sequence"/>
</dbReference>
<gene>
    <name evidence="3" type="ORF">K8I29_05685</name>
</gene>
<sequence>MTDKIDDILKEYDENAKMALVCEDDPEALKNIKAALAELRYSAEAAANAEEAFEKLKFNRYDAVVISEKFSGSTPDGNAFLKHLQFMPMSTRRHIFVALLGEALATMDTMAAFDKSVNVVINRKDLPNIKGILKRSLHDYEQFYKVYKESLIKMGKM</sequence>
<evidence type="ECO:0000256" key="1">
    <source>
        <dbReference type="PROSITE-ProRule" id="PRU00169"/>
    </source>
</evidence>
<evidence type="ECO:0000259" key="2">
    <source>
        <dbReference type="PROSITE" id="PS50110"/>
    </source>
</evidence>
<reference evidence="3" key="1">
    <citation type="journal article" date="2021" name="bioRxiv">
        <title>Unraveling nitrogen, sulfur and carbon metabolic pathways and microbial community transcriptional responses to substrate deprivation and toxicity stresses in a bioreactor mimicking anoxic brackish coastal sediment conditions.</title>
        <authorList>
            <person name="Martins P.D."/>
            <person name="Echeveste M.J."/>
            <person name="Arshad A."/>
            <person name="Kurth J."/>
            <person name="Ouboter H."/>
            <person name="Jetten M.S.M."/>
            <person name="Welte C.U."/>
        </authorList>
    </citation>
    <scope>NUCLEOTIDE SEQUENCE</scope>
    <source>
        <strain evidence="3">MAG_39</strain>
    </source>
</reference>
<organism evidence="3 4">
    <name type="scientific">Candidatus Nitrobium versatile</name>
    <dbReference type="NCBI Taxonomy" id="2884831"/>
    <lineage>
        <taxon>Bacteria</taxon>
        <taxon>Pseudomonadati</taxon>
        <taxon>Nitrospirota</taxon>
        <taxon>Nitrospiria</taxon>
        <taxon>Nitrospirales</taxon>
        <taxon>Nitrospiraceae</taxon>
        <taxon>Candidatus Nitrobium</taxon>
    </lineage>
</organism>
<proteinExistence type="predicted"/>
<dbReference type="EMBL" id="JAIOIV010000043">
    <property type="protein sequence ID" value="MBZ0155692.1"/>
    <property type="molecule type" value="Genomic_DNA"/>
</dbReference>
<comment type="caution">
    <text evidence="1">Lacks conserved residue(s) required for the propagation of feature annotation.</text>
</comment>
<dbReference type="InterPro" id="IPR001789">
    <property type="entry name" value="Sig_transdc_resp-reg_receiver"/>
</dbReference>
<dbReference type="PROSITE" id="PS50110">
    <property type="entry name" value="RESPONSE_REGULATORY"/>
    <property type="match status" value="1"/>
</dbReference>
<comment type="caution">
    <text evidence="3">The sequence shown here is derived from an EMBL/GenBank/DDBJ whole genome shotgun (WGS) entry which is preliminary data.</text>
</comment>
<dbReference type="SUPFAM" id="SSF52172">
    <property type="entry name" value="CheY-like"/>
    <property type="match status" value="1"/>
</dbReference>
<dbReference type="GO" id="GO:0000160">
    <property type="term" value="P:phosphorelay signal transduction system"/>
    <property type="evidence" value="ECO:0007669"/>
    <property type="project" value="InterPro"/>
</dbReference>
<dbReference type="InterPro" id="IPR011006">
    <property type="entry name" value="CheY-like_superfamily"/>
</dbReference>
<feature type="domain" description="Response regulatory" evidence="2">
    <location>
        <begin position="18"/>
        <end position="137"/>
    </location>
</feature>
<reference evidence="3" key="2">
    <citation type="submission" date="2021-08" db="EMBL/GenBank/DDBJ databases">
        <authorList>
            <person name="Dalcin Martins P."/>
        </authorList>
    </citation>
    <scope>NUCLEOTIDE SEQUENCE</scope>
    <source>
        <strain evidence="3">MAG_39</strain>
    </source>
</reference>
<protein>
    <submittedName>
        <fullName evidence="3">Response regulator</fullName>
    </submittedName>
</protein>
<dbReference type="Gene3D" id="3.40.50.2300">
    <property type="match status" value="1"/>
</dbReference>
<accession>A0A953J9B1</accession>
<evidence type="ECO:0000313" key="3">
    <source>
        <dbReference type="EMBL" id="MBZ0155692.1"/>
    </source>
</evidence>
<name>A0A953J9B1_9BACT</name>
<dbReference type="Pfam" id="PF00072">
    <property type="entry name" value="Response_reg"/>
    <property type="match status" value="1"/>
</dbReference>
<evidence type="ECO:0000313" key="4">
    <source>
        <dbReference type="Proteomes" id="UP000705867"/>
    </source>
</evidence>